<reference evidence="5 6" key="1">
    <citation type="submission" date="2018-03" db="EMBL/GenBank/DDBJ databases">
        <title>Cross-interface Injection: A General Nanoliter Liquid Handling Method Applied to Single Cells Genome Amplification Automated Nanoliter Liquid Handling Applied to Single Cell Multiple Displacement Amplification.</title>
        <authorList>
            <person name="Yun J."/>
            <person name="Xu P."/>
            <person name="Xu J."/>
            <person name="Dai X."/>
            <person name="Wang Y."/>
            <person name="Zheng X."/>
            <person name="Cao C."/>
            <person name="Yi Q."/>
            <person name="Zhu Y."/>
            <person name="Wang L."/>
            <person name="Dong Z."/>
            <person name="Huang Y."/>
            <person name="Huang L."/>
            <person name="Du W."/>
        </authorList>
    </citation>
    <scope>NUCLEOTIDE SEQUENCE [LARGE SCALE GENOMIC DNA]</scope>
    <source>
        <strain evidence="5 6">A9-4</strain>
    </source>
</reference>
<dbReference type="InterPro" id="IPR011053">
    <property type="entry name" value="Single_hybrid_motif"/>
</dbReference>
<feature type="domain" description="CzcB-like C-terminal circularly permuted SH3-like" evidence="4">
    <location>
        <begin position="338"/>
        <end position="398"/>
    </location>
</feature>
<protein>
    <submittedName>
        <fullName evidence="5">Acetyl-CoA carboxylase biotin carboxyl carrier protein subunit</fullName>
    </submittedName>
</protein>
<organism evidence="5 6">
    <name type="scientific">Pseudidiomarina aestuarii</name>
    <dbReference type="NCBI Taxonomy" id="624146"/>
    <lineage>
        <taxon>Bacteria</taxon>
        <taxon>Pseudomonadati</taxon>
        <taxon>Pseudomonadota</taxon>
        <taxon>Gammaproteobacteria</taxon>
        <taxon>Alteromonadales</taxon>
        <taxon>Idiomarinaceae</taxon>
        <taxon>Pseudidiomarina</taxon>
    </lineage>
</organism>
<sequence length="410" mass="45107">MTNKHSFLLIALIIFIWAFSQSSIASTGEEHQHSEVTIEGPNGGKLLSDDGFAVEITIFESGIPPEMRVYAYYQGEILQPDQIELDIKLHRLGDVTDALSFTTEKDYLVSNEVVVEPHSYEVSVTASYRGQKSSWHYEAFEGRTSLSNRVIEKAGILVEDASAKTLNFKERLFGVIAPVNQKIAHIQATYSGKIADIFVDVGDQVSAGQTLARIINSASGVSYDVVSPIAGEVTDRFMNAGEIATDKAIFEIVDLSSVWVELSAFPENIEKLKVGQKAKVFDLHQHESVTGEIIYIAPQMTGGHIARARVLIENPSGHWRPGMHVQADVSISQKNVDLAVRKDAVQTFRGMPVVFARYGNTFEVRMVELGESDGEYIEVTGGLVPNTPYVYGNSFILKADVLKDGASHDH</sequence>
<evidence type="ECO:0000313" key="6">
    <source>
        <dbReference type="Proteomes" id="UP000241514"/>
    </source>
</evidence>
<comment type="caution">
    <text evidence="5">The sequence shown here is derived from an EMBL/GenBank/DDBJ whole genome shotgun (WGS) entry which is preliminary data.</text>
</comment>
<keyword evidence="1" id="KW-0813">Transport</keyword>
<name>A0A6N4DI83_9GAMM</name>
<dbReference type="GO" id="GO:0060003">
    <property type="term" value="P:copper ion export"/>
    <property type="evidence" value="ECO:0007669"/>
    <property type="project" value="TreeGrafter"/>
</dbReference>
<evidence type="ECO:0000259" key="2">
    <source>
        <dbReference type="Pfam" id="PF25954"/>
    </source>
</evidence>
<dbReference type="GO" id="GO:0030288">
    <property type="term" value="C:outer membrane-bounded periplasmic space"/>
    <property type="evidence" value="ECO:0007669"/>
    <property type="project" value="TreeGrafter"/>
</dbReference>
<evidence type="ECO:0000256" key="1">
    <source>
        <dbReference type="ARBA" id="ARBA00022448"/>
    </source>
</evidence>
<dbReference type="GO" id="GO:0015679">
    <property type="term" value="P:plasma membrane copper ion transport"/>
    <property type="evidence" value="ECO:0007669"/>
    <property type="project" value="TreeGrafter"/>
</dbReference>
<feature type="domain" description="CusB-like beta-barrel" evidence="2">
    <location>
        <begin position="257"/>
        <end position="329"/>
    </location>
</feature>
<dbReference type="PANTHER" id="PTHR30097">
    <property type="entry name" value="CATION EFFLUX SYSTEM PROTEIN CUSB"/>
    <property type="match status" value="1"/>
</dbReference>
<dbReference type="InterPro" id="IPR051909">
    <property type="entry name" value="MFP_Cation_Efflux"/>
</dbReference>
<dbReference type="Gene3D" id="2.40.420.20">
    <property type="match status" value="1"/>
</dbReference>
<dbReference type="Gene3D" id="2.40.30.170">
    <property type="match status" value="1"/>
</dbReference>
<gene>
    <name evidence="5" type="ORF">C9928_00165</name>
</gene>
<evidence type="ECO:0000259" key="4">
    <source>
        <dbReference type="Pfam" id="PF25975"/>
    </source>
</evidence>
<dbReference type="GO" id="GO:0046914">
    <property type="term" value="F:transition metal ion binding"/>
    <property type="evidence" value="ECO:0007669"/>
    <property type="project" value="TreeGrafter"/>
</dbReference>
<dbReference type="InterPro" id="IPR058646">
    <property type="entry name" value="CzcB_N"/>
</dbReference>
<dbReference type="InterPro" id="IPR058792">
    <property type="entry name" value="Beta-barrel_RND_2"/>
</dbReference>
<dbReference type="Gene3D" id="2.40.50.100">
    <property type="match status" value="1"/>
</dbReference>
<evidence type="ECO:0000259" key="3">
    <source>
        <dbReference type="Pfam" id="PF25971"/>
    </source>
</evidence>
<dbReference type="AlphaFoldDB" id="A0A6N4DI83"/>
<accession>A0A6N4DI83</accession>
<dbReference type="InterPro" id="IPR058649">
    <property type="entry name" value="CzcB_C"/>
</dbReference>
<evidence type="ECO:0000313" key="5">
    <source>
        <dbReference type="EMBL" id="PTB90352.1"/>
    </source>
</evidence>
<dbReference type="Pfam" id="PF25971">
    <property type="entry name" value="CzcB_N"/>
    <property type="match status" value="1"/>
</dbReference>
<dbReference type="Pfam" id="PF25975">
    <property type="entry name" value="CzcB_C"/>
    <property type="match status" value="1"/>
</dbReference>
<proteinExistence type="predicted"/>
<dbReference type="SUPFAM" id="SSF51230">
    <property type="entry name" value="Single hybrid motif"/>
    <property type="match status" value="1"/>
</dbReference>
<dbReference type="EMBL" id="PYVG01000001">
    <property type="protein sequence ID" value="PTB90352.1"/>
    <property type="molecule type" value="Genomic_DNA"/>
</dbReference>
<dbReference type="Proteomes" id="UP000241514">
    <property type="component" value="Unassembled WGS sequence"/>
</dbReference>
<dbReference type="PANTHER" id="PTHR30097:SF4">
    <property type="entry name" value="SLR6042 PROTEIN"/>
    <property type="match status" value="1"/>
</dbReference>
<feature type="domain" description="CzcB N-terminal" evidence="3">
    <location>
        <begin position="44"/>
        <end position="135"/>
    </location>
</feature>
<dbReference type="Pfam" id="PF25954">
    <property type="entry name" value="Beta-barrel_RND_2"/>
    <property type="match status" value="1"/>
</dbReference>